<gene>
    <name evidence="1" type="ORF">YOLOSWAG_36</name>
</gene>
<organism evidence="1 2">
    <name type="scientific">Erwinia phage vB_EamM_Yoloswag</name>
    <dbReference type="NCBI Taxonomy" id="1958956"/>
    <lineage>
        <taxon>Viruses</taxon>
        <taxon>Duplodnaviria</taxon>
        <taxon>Heunggongvirae</taxon>
        <taxon>Uroviricota</taxon>
        <taxon>Caudoviricetes</taxon>
        <taxon>Yoloswagvirus</taxon>
        <taxon>Yoloswagvirus yoloswag</taxon>
    </lineage>
</organism>
<evidence type="ECO:0000313" key="2">
    <source>
        <dbReference type="Proteomes" id="UP000221250"/>
    </source>
</evidence>
<proteinExistence type="predicted"/>
<evidence type="ECO:0000313" key="1">
    <source>
        <dbReference type="EMBL" id="AQT28521.1"/>
    </source>
</evidence>
<protein>
    <submittedName>
        <fullName evidence="1">Uncharacterized protein</fullName>
    </submittedName>
</protein>
<dbReference type="Proteomes" id="UP000221250">
    <property type="component" value="Segment"/>
</dbReference>
<accession>A0A1S6L2W4</accession>
<reference evidence="1 2" key="1">
    <citation type="submission" date="2017-01" db="EMBL/GenBank/DDBJ databases">
        <authorList>
            <person name="Mah S.A."/>
            <person name="Swanson W.J."/>
            <person name="Moy G.W."/>
            <person name="Vacquier V.D."/>
        </authorList>
    </citation>
    <scope>NUCLEOTIDE SEQUENCE [LARGE SCALE GENOMIC DNA]</scope>
</reference>
<keyword evidence="2" id="KW-1185">Reference proteome</keyword>
<sequence length="106" mass="12363">MYNALKYVMFIRTEKHRDGTVVRQHLPVIFAACVMHSDMAERMREQGWNEGRHDRTDVEIEPVSAGFMYIPKMECFGESESLGLKSRKEDTLIIQQWPDNKGMIAE</sequence>
<name>A0A1S6L2W4_9CAUD</name>
<dbReference type="EMBL" id="KY448244">
    <property type="protein sequence ID" value="AQT28521.1"/>
    <property type="molecule type" value="Genomic_DNA"/>
</dbReference>